<accession>A0A6H2HDY4</accession>
<sequence length="45" mass="4673">MSSITLRFLADPSTVNFGAKAYSGSVMPGIDEACTDLSCSLQACN</sequence>
<proteinExistence type="predicted"/>
<dbReference type="Proteomes" id="UP000502041">
    <property type="component" value="Chromosome"/>
</dbReference>
<name>A0A6H2HDY4_9BURK</name>
<protein>
    <submittedName>
        <fullName evidence="1">Uncharacterized protein</fullName>
    </submittedName>
</protein>
<keyword evidence="2" id="KW-1185">Reference proteome</keyword>
<gene>
    <name evidence="1" type="ORF">HC248_03415</name>
</gene>
<dbReference type="EMBL" id="CP051461">
    <property type="protein sequence ID" value="QJC58078.1"/>
    <property type="molecule type" value="Genomic_DNA"/>
</dbReference>
<dbReference type="KEGG" id="pvac:HC248_03415"/>
<reference evidence="1 2" key="1">
    <citation type="submission" date="2020-04" db="EMBL/GenBank/DDBJ databases">
        <title>Complete genome of a Psychrophilic, Marine, Gas Vacuolate Bacterium Polaromonas vacuolata KCTC 22033T.</title>
        <authorList>
            <person name="Hwang K."/>
            <person name="Kim K.M."/>
        </authorList>
    </citation>
    <scope>NUCLEOTIDE SEQUENCE [LARGE SCALE GENOMIC DNA]</scope>
    <source>
        <strain evidence="1 2">KCTC 22033</strain>
    </source>
</reference>
<organism evidence="1 2">
    <name type="scientific">Polaromonas vacuolata</name>
    <dbReference type="NCBI Taxonomy" id="37448"/>
    <lineage>
        <taxon>Bacteria</taxon>
        <taxon>Pseudomonadati</taxon>
        <taxon>Pseudomonadota</taxon>
        <taxon>Betaproteobacteria</taxon>
        <taxon>Burkholderiales</taxon>
        <taxon>Comamonadaceae</taxon>
        <taxon>Polaromonas</taxon>
    </lineage>
</organism>
<dbReference type="AlphaFoldDB" id="A0A6H2HDY4"/>
<evidence type="ECO:0000313" key="1">
    <source>
        <dbReference type="EMBL" id="QJC58078.1"/>
    </source>
</evidence>
<evidence type="ECO:0000313" key="2">
    <source>
        <dbReference type="Proteomes" id="UP000502041"/>
    </source>
</evidence>